<protein>
    <recommendedName>
        <fullName evidence="4">Lipoprotein</fullName>
    </recommendedName>
</protein>
<feature type="chain" id="PRO_5013011656" description="Lipoprotein" evidence="1">
    <location>
        <begin position="22"/>
        <end position="68"/>
    </location>
</feature>
<dbReference type="AlphaFoldDB" id="A0A259U0J0"/>
<dbReference type="InParanoid" id="A0A259U0J0"/>
<dbReference type="OrthoDB" id="5377264at2"/>
<keyword evidence="3" id="KW-1185">Reference proteome</keyword>
<evidence type="ECO:0000313" key="2">
    <source>
        <dbReference type="EMBL" id="OZC03358.1"/>
    </source>
</evidence>
<dbReference type="PROSITE" id="PS51257">
    <property type="entry name" value="PROKAR_LIPOPROTEIN"/>
    <property type="match status" value="1"/>
</dbReference>
<sequence length="68" mass="7042">MRRVSLLILLSCGLASCSAPAPVRWSGGGGSKAEGKVSLCHDGKTIRVDGSEVRAHLLHGDQRGACRG</sequence>
<name>A0A259U0J0_9BACT</name>
<evidence type="ECO:0000256" key="1">
    <source>
        <dbReference type="SAM" id="SignalP"/>
    </source>
</evidence>
<organism evidence="2 3">
    <name type="scientific">Rubricoccus marinus</name>
    <dbReference type="NCBI Taxonomy" id="716817"/>
    <lineage>
        <taxon>Bacteria</taxon>
        <taxon>Pseudomonadati</taxon>
        <taxon>Rhodothermota</taxon>
        <taxon>Rhodothermia</taxon>
        <taxon>Rhodothermales</taxon>
        <taxon>Rubricoccaceae</taxon>
        <taxon>Rubricoccus</taxon>
    </lineage>
</organism>
<accession>A0A259U0J0</accession>
<gene>
    <name evidence="2" type="ORF">BSZ36_10415</name>
</gene>
<dbReference type="RefSeq" id="WP_094548627.1">
    <property type="nucleotide sequence ID" value="NZ_MQWB01000001.1"/>
</dbReference>
<reference evidence="2 3" key="1">
    <citation type="submission" date="2016-11" db="EMBL/GenBank/DDBJ databases">
        <title>Study of marine rhodopsin-containing bacteria.</title>
        <authorList>
            <person name="Yoshizawa S."/>
            <person name="Kumagai Y."/>
            <person name="Kogure K."/>
        </authorList>
    </citation>
    <scope>NUCLEOTIDE SEQUENCE [LARGE SCALE GENOMIC DNA]</scope>
    <source>
        <strain evidence="2 3">SG-29</strain>
    </source>
</reference>
<dbReference type="Proteomes" id="UP000216446">
    <property type="component" value="Unassembled WGS sequence"/>
</dbReference>
<dbReference type="EMBL" id="MQWB01000001">
    <property type="protein sequence ID" value="OZC03358.1"/>
    <property type="molecule type" value="Genomic_DNA"/>
</dbReference>
<keyword evidence="1" id="KW-0732">Signal</keyword>
<evidence type="ECO:0000313" key="3">
    <source>
        <dbReference type="Proteomes" id="UP000216446"/>
    </source>
</evidence>
<feature type="signal peptide" evidence="1">
    <location>
        <begin position="1"/>
        <end position="21"/>
    </location>
</feature>
<proteinExistence type="predicted"/>
<evidence type="ECO:0008006" key="4">
    <source>
        <dbReference type="Google" id="ProtNLM"/>
    </source>
</evidence>
<comment type="caution">
    <text evidence="2">The sequence shown here is derived from an EMBL/GenBank/DDBJ whole genome shotgun (WGS) entry which is preliminary data.</text>
</comment>